<dbReference type="Gene3D" id="3.30.560.10">
    <property type="entry name" value="Glucose Oxidase, domain 3"/>
    <property type="match status" value="1"/>
</dbReference>
<dbReference type="InterPro" id="IPR007867">
    <property type="entry name" value="GMC_OxRtase_C"/>
</dbReference>
<dbReference type="Proteomes" id="UP001151699">
    <property type="component" value="Chromosome C"/>
</dbReference>
<name>A0A9Q0RWM2_9DIPT</name>
<organism evidence="7 8">
    <name type="scientific">Pseudolycoriella hygida</name>
    <dbReference type="NCBI Taxonomy" id="35572"/>
    <lineage>
        <taxon>Eukaryota</taxon>
        <taxon>Metazoa</taxon>
        <taxon>Ecdysozoa</taxon>
        <taxon>Arthropoda</taxon>
        <taxon>Hexapoda</taxon>
        <taxon>Insecta</taxon>
        <taxon>Pterygota</taxon>
        <taxon>Neoptera</taxon>
        <taxon>Endopterygota</taxon>
        <taxon>Diptera</taxon>
        <taxon>Nematocera</taxon>
        <taxon>Sciaroidea</taxon>
        <taxon>Sciaridae</taxon>
        <taxon>Pseudolycoriella</taxon>
    </lineage>
</organism>
<comment type="similarity">
    <text evidence="2">Belongs to the GMC oxidoreductase family.</text>
</comment>
<evidence type="ECO:0000259" key="6">
    <source>
        <dbReference type="PROSITE" id="PS00624"/>
    </source>
</evidence>
<keyword evidence="8" id="KW-1185">Reference proteome</keyword>
<keyword evidence="3" id="KW-0285">Flavoprotein</keyword>
<dbReference type="InterPro" id="IPR036188">
    <property type="entry name" value="FAD/NAD-bd_sf"/>
</dbReference>
<dbReference type="AlphaFoldDB" id="A0A9Q0RWM2"/>
<dbReference type="OrthoDB" id="7771130at2759"/>
<dbReference type="Gene3D" id="3.50.50.60">
    <property type="entry name" value="FAD/NAD(P)-binding domain"/>
    <property type="match status" value="1"/>
</dbReference>
<dbReference type="InterPro" id="IPR000172">
    <property type="entry name" value="GMC_OxRdtase_N"/>
</dbReference>
<dbReference type="Pfam" id="PF05199">
    <property type="entry name" value="GMC_oxred_C"/>
    <property type="match status" value="1"/>
</dbReference>
<dbReference type="PANTHER" id="PTHR11552">
    <property type="entry name" value="GLUCOSE-METHANOL-CHOLINE GMC OXIDOREDUCTASE"/>
    <property type="match status" value="1"/>
</dbReference>
<evidence type="ECO:0000256" key="1">
    <source>
        <dbReference type="ARBA" id="ARBA00001974"/>
    </source>
</evidence>
<protein>
    <submittedName>
        <fullName evidence="7">4-pyridoxate dehydrogenase</fullName>
    </submittedName>
</protein>
<proteinExistence type="inferred from homology"/>
<dbReference type="Pfam" id="PF00732">
    <property type="entry name" value="GMC_oxred_N"/>
    <property type="match status" value="1"/>
</dbReference>
<dbReference type="GO" id="GO:0016614">
    <property type="term" value="F:oxidoreductase activity, acting on CH-OH group of donors"/>
    <property type="evidence" value="ECO:0007669"/>
    <property type="project" value="InterPro"/>
</dbReference>
<reference evidence="7" key="1">
    <citation type="submission" date="2022-07" db="EMBL/GenBank/DDBJ databases">
        <authorList>
            <person name="Trinca V."/>
            <person name="Uliana J.V.C."/>
            <person name="Torres T.T."/>
            <person name="Ward R.J."/>
            <person name="Monesi N."/>
        </authorList>
    </citation>
    <scope>NUCLEOTIDE SEQUENCE</scope>
    <source>
        <strain evidence="7">HSMRA1968</strain>
        <tissue evidence="7">Whole embryos</tissue>
    </source>
</reference>
<dbReference type="SUPFAM" id="SSF51905">
    <property type="entry name" value="FAD/NAD(P)-binding domain"/>
    <property type="match status" value="1"/>
</dbReference>
<evidence type="ECO:0000256" key="5">
    <source>
        <dbReference type="PIRSR" id="PIRSR000137-2"/>
    </source>
</evidence>
<dbReference type="InterPro" id="IPR012132">
    <property type="entry name" value="GMC_OxRdtase"/>
</dbReference>
<dbReference type="PIRSF" id="PIRSF000137">
    <property type="entry name" value="Alcohol_oxidase"/>
    <property type="match status" value="1"/>
</dbReference>
<feature type="domain" description="Glucose-methanol-choline oxidoreductase N-terminal" evidence="6">
    <location>
        <begin position="300"/>
        <end position="314"/>
    </location>
</feature>
<evidence type="ECO:0000256" key="4">
    <source>
        <dbReference type="ARBA" id="ARBA00022827"/>
    </source>
</evidence>
<dbReference type="EMBL" id="WJQU01000004">
    <property type="protein sequence ID" value="KAJ6635171.1"/>
    <property type="molecule type" value="Genomic_DNA"/>
</dbReference>
<dbReference type="SUPFAM" id="SSF54373">
    <property type="entry name" value="FAD-linked reductases, C-terminal domain"/>
    <property type="match status" value="1"/>
</dbReference>
<evidence type="ECO:0000313" key="8">
    <source>
        <dbReference type="Proteomes" id="UP001151699"/>
    </source>
</evidence>
<comment type="caution">
    <text evidence="7">The sequence shown here is derived from an EMBL/GenBank/DDBJ whole genome shotgun (WGS) entry which is preliminary data.</text>
</comment>
<evidence type="ECO:0000313" key="7">
    <source>
        <dbReference type="EMBL" id="KAJ6635171.1"/>
    </source>
</evidence>
<gene>
    <name evidence="7" type="primary">padh1</name>
    <name evidence="7" type="ORF">Bhyg_13754</name>
</gene>
<dbReference type="PROSITE" id="PS00624">
    <property type="entry name" value="GMC_OXRED_2"/>
    <property type="match status" value="1"/>
</dbReference>
<accession>A0A9Q0RWM2</accession>
<feature type="binding site" evidence="5">
    <location>
        <position position="264"/>
    </location>
    <ligand>
        <name>FAD</name>
        <dbReference type="ChEBI" id="CHEBI:57692"/>
    </ligand>
</feature>
<sequence length="611" mass="67169">MNIADFLLGPIPILIQFYANLDREADYKNTLNELKNEHNVPKVKVYDFVVVGGGSAGCVIAGRLSTRFNVLLLEAGGDPPPATNVPFYVGDVGQAPTINYSFESVPQTNASLYYNGISKSKTGKMLGGSGSHNDMIHSRGSPHDYDNWASLLKDDSFKYSNVLKYFKRMETFIGPKYGVEGDEYYGNDGPIMVSASSSPVLDLWLEAGVELGYEIGDPNGFQHESFAPLNVAMRKGKRSSSYIEYIKHFEGKRKTLTVIRYANVSEILLDENKKAYGVAYSRHGIPQIAHASKEIILSAGTYSSPMLLMKSGIGPVSTLNAAEIPVKVPLEAVGKNLIEHTLFVLSGLSVNDSSIFLDLNSSEIETVTQQFHSGDGILTVNTEAQCFFTSSKSSKKGWPDVWIAIHPRTGSDGTKNLNFYPIIARPKSRGILSMDSLKYKAGVRDDQQLALIDYKFLTHPDDIEALLDGIKLIFKIIDTKAFQSVNMTYISKPDPVCKAHAFLSDDYWRCQFTQYTMPCVHMVGTCGMGPDSGDSSTSVVDTKFRVRGVSNLRVVDASVMPEITNANINAAVLMLAEKASDDIIGFYSRISNSETNPSELQGMKNYLNLLD</sequence>
<evidence type="ECO:0000256" key="3">
    <source>
        <dbReference type="ARBA" id="ARBA00022630"/>
    </source>
</evidence>
<keyword evidence="4 5" id="KW-0274">FAD</keyword>
<comment type="cofactor">
    <cofactor evidence="1 5">
        <name>FAD</name>
        <dbReference type="ChEBI" id="CHEBI:57692"/>
    </cofactor>
</comment>
<evidence type="ECO:0000256" key="2">
    <source>
        <dbReference type="ARBA" id="ARBA00010790"/>
    </source>
</evidence>
<dbReference type="PANTHER" id="PTHR11552:SF147">
    <property type="entry name" value="CHOLINE DEHYDROGENASE, MITOCHONDRIAL"/>
    <property type="match status" value="1"/>
</dbReference>
<dbReference type="GO" id="GO:0050660">
    <property type="term" value="F:flavin adenine dinucleotide binding"/>
    <property type="evidence" value="ECO:0007669"/>
    <property type="project" value="InterPro"/>
</dbReference>